<organism evidence="1 2">
    <name type="scientific">Clohesyomyces aquaticus</name>
    <dbReference type="NCBI Taxonomy" id="1231657"/>
    <lineage>
        <taxon>Eukaryota</taxon>
        <taxon>Fungi</taxon>
        <taxon>Dikarya</taxon>
        <taxon>Ascomycota</taxon>
        <taxon>Pezizomycotina</taxon>
        <taxon>Dothideomycetes</taxon>
        <taxon>Pleosporomycetidae</taxon>
        <taxon>Pleosporales</taxon>
        <taxon>Lindgomycetaceae</taxon>
        <taxon>Clohesyomyces</taxon>
    </lineage>
</organism>
<evidence type="ECO:0000313" key="1">
    <source>
        <dbReference type="EMBL" id="ORY18332.1"/>
    </source>
</evidence>
<name>A0A1Y2A723_9PLEO</name>
<sequence>MQLYTFLQFSSARWEIEQKSINQCDANEPQLRYILEEQDTFSTDAILASELVQFFEIPTHLLETIYRRSNGFSSSAETFNQDGQL</sequence>
<dbReference type="Proteomes" id="UP000193144">
    <property type="component" value="Unassembled WGS sequence"/>
</dbReference>
<accession>A0A1Y2A723</accession>
<dbReference type="AlphaFoldDB" id="A0A1Y2A723"/>
<dbReference type="EMBL" id="MCFA01000007">
    <property type="protein sequence ID" value="ORY18332.1"/>
    <property type="molecule type" value="Genomic_DNA"/>
</dbReference>
<evidence type="ECO:0000313" key="2">
    <source>
        <dbReference type="Proteomes" id="UP000193144"/>
    </source>
</evidence>
<gene>
    <name evidence="1" type="ORF">BCR34DRAFT_554039</name>
</gene>
<protein>
    <submittedName>
        <fullName evidence="1">Uncharacterized protein</fullName>
    </submittedName>
</protein>
<comment type="caution">
    <text evidence="1">The sequence shown here is derived from an EMBL/GenBank/DDBJ whole genome shotgun (WGS) entry which is preliminary data.</text>
</comment>
<reference evidence="1 2" key="1">
    <citation type="submission" date="2016-07" db="EMBL/GenBank/DDBJ databases">
        <title>Pervasive Adenine N6-methylation of Active Genes in Fungi.</title>
        <authorList>
            <consortium name="DOE Joint Genome Institute"/>
            <person name="Mondo S.J."/>
            <person name="Dannebaum R.O."/>
            <person name="Kuo R.C."/>
            <person name="Labutti K."/>
            <person name="Haridas S."/>
            <person name="Kuo A."/>
            <person name="Salamov A."/>
            <person name="Ahrendt S.R."/>
            <person name="Lipzen A."/>
            <person name="Sullivan W."/>
            <person name="Andreopoulos W.B."/>
            <person name="Clum A."/>
            <person name="Lindquist E."/>
            <person name="Daum C."/>
            <person name="Ramamoorthy G.K."/>
            <person name="Gryganskyi A."/>
            <person name="Culley D."/>
            <person name="Magnuson J.K."/>
            <person name="James T.Y."/>
            <person name="O'Malley M.A."/>
            <person name="Stajich J.E."/>
            <person name="Spatafora J.W."/>
            <person name="Visel A."/>
            <person name="Grigoriev I.V."/>
        </authorList>
    </citation>
    <scope>NUCLEOTIDE SEQUENCE [LARGE SCALE GENOMIC DNA]</scope>
    <source>
        <strain evidence="1 2">CBS 115471</strain>
    </source>
</reference>
<keyword evidence="2" id="KW-1185">Reference proteome</keyword>
<proteinExistence type="predicted"/>